<dbReference type="InterPro" id="IPR008803">
    <property type="entry name" value="RHD3/Sey1"/>
</dbReference>
<reference evidence="1 2" key="1">
    <citation type="journal article" date="2018" name="Science">
        <title>The opium poppy genome and morphinan production.</title>
        <authorList>
            <person name="Guo L."/>
            <person name="Winzer T."/>
            <person name="Yang X."/>
            <person name="Li Y."/>
            <person name="Ning Z."/>
            <person name="He Z."/>
            <person name="Teodor R."/>
            <person name="Lu Y."/>
            <person name="Bowser T.A."/>
            <person name="Graham I.A."/>
            <person name="Ye K."/>
        </authorList>
    </citation>
    <scope>NUCLEOTIDE SEQUENCE [LARGE SCALE GENOMIC DNA]</scope>
    <source>
        <strain evidence="2">cv. HN1</strain>
        <tissue evidence="1">Leaves</tissue>
    </source>
</reference>
<name>A0A4Y7JM26_PAPSO</name>
<sequence>MDECCSTQLIDGDSFDVHGIARISKEVKLDDCELSYTVVSIMGPQRKITHLKLYFSTNFREMEAFRGKLGLLVTVKEKRNSNTRNRYACTIDVTTVSLRLLREAVHEGRGKDNCYCLQAPCVIGRPSLVPAPTEPSTAPHPKSCMEV</sequence>
<dbReference type="GO" id="GO:0005783">
    <property type="term" value="C:endoplasmic reticulum"/>
    <property type="evidence" value="ECO:0007669"/>
    <property type="project" value="TreeGrafter"/>
</dbReference>
<dbReference type="Proteomes" id="UP000316621">
    <property type="component" value="Chromosome 5"/>
</dbReference>
<evidence type="ECO:0000313" key="1">
    <source>
        <dbReference type="EMBL" id="RZC60735.1"/>
    </source>
</evidence>
<dbReference type="AlphaFoldDB" id="A0A4Y7JM26"/>
<dbReference type="GO" id="GO:0016320">
    <property type="term" value="P:endoplasmic reticulum membrane fusion"/>
    <property type="evidence" value="ECO:0007669"/>
    <property type="project" value="TreeGrafter"/>
</dbReference>
<dbReference type="Gramene" id="RZC60735">
    <property type="protein sequence ID" value="RZC60735"/>
    <property type="gene ID" value="C5167_022487"/>
</dbReference>
<dbReference type="PANTHER" id="PTHR45923:SF2">
    <property type="entry name" value="PROTEIN SEY1"/>
    <property type="match status" value="1"/>
</dbReference>
<proteinExistence type="predicted"/>
<keyword evidence="2" id="KW-1185">Reference proteome</keyword>
<protein>
    <submittedName>
        <fullName evidence="1">Uncharacterized protein</fullName>
    </submittedName>
</protein>
<evidence type="ECO:0000313" key="2">
    <source>
        <dbReference type="Proteomes" id="UP000316621"/>
    </source>
</evidence>
<organism evidence="1 2">
    <name type="scientific">Papaver somniferum</name>
    <name type="common">Opium poppy</name>
    <dbReference type="NCBI Taxonomy" id="3469"/>
    <lineage>
        <taxon>Eukaryota</taxon>
        <taxon>Viridiplantae</taxon>
        <taxon>Streptophyta</taxon>
        <taxon>Embryophyta</taxon>
        <taxon>Tracheophyta</taxon>
        <taxon>Spermatophyta</taxon>
        <taxon>Magnoliopsida</taxon>
        <taxon>Ranunculales</taxon>
        <taxon>Papaveraceae</taxon>
        <taxon>Papaveroideae</taxon>
        <taxon>Papaver</taxon>
    </lineage>
</organism>
<dbReference type="PANTHER" id="PTHR45923">
    <property type="entry name" value="PROTEIN SEY1"/>
    <property type="match status" value="1"/>
</dbReference>
<dbReference type="GO" id="GO:0003924">
    <property type="term" value="F:GTPase activity"/>
    <property type="evidence" value="ECO:0007669"/>
    <property type="project" value="TreeGrafter"/>
</dbReference>
<dbReference type="EMBL" id="CM010719">
    <property type="protein sequence ID" value="RZC60735.1"/>
    <property type="molecule type" value="Genomic_DNA"/>
</dbReference>
<accession>A0A4Y7JM26</accession>
<gene>
    <name evidence="1" type="ORF">C5167_022487</name>
</gene>